<evidence type="ECO:0000256" key="2">
    <source>
        <dbReference type="ARBA" id="ARBA00007613"/>
    </source>
</evidence>
<sequence length="791" mass="86511">MSVLRNLMAVGVSGAITLINVGPGTAVPSPIESQDNSSNSNTTQSQEFKQNPQDSYPTAPIEPEANLESLSPKATDSPEKTSDAVPLDLNLDKNPQKGQQISVSTSELPYQNHHRTSVSPSMESRVADQGSLPLEILTSTFKQNPTKSQPVAASSHRLIENFATPKSSGGSESPAPVFKQNPTKTPQQPVSPSTVSTVAHATSEQPSVTQPSTTLTSNTTGSGDSVQTQTPSQTPNFNLPHPLRNNSLSAESNLPLQVETALPNPSTQAATLTSPLLPSSDRERQSQPTQLAQVSTPALTVPDLTPPTTPFPPPTPNGTLQTNPPAILFPSPNPLYRPTLPDQVNIEETVPVTLQQAIDLAIRNNENVSIAQLQVEQNLAALRENQADLYPSLIFRSSFGRTVSALQDLQVRARNRAIRVQRFNNPEQADQLPFQTFYGTYSFDNSLQLQYDLGINGLRGSRIRASEEQLRIFELRLETAIEEVRFDVARAYYNLQEADAAVEIQAAAVRNSQKSLEDAEALERAGVGTRFEVLQARVTLANAQQDLTNSRRNQLQSRRELAAILNIDENSNLLAADPIALAGAWDLTLEDTIVQAYNNRAELEEQLAERDRAQQLRRAALAATRPNVTLAASYNVLGFINDDPSYTANQGWADGYEAQVQFSWNFFDGGAAKAQARQRELDIGIADERFDQLLNQIRLDVERAYYDLQANFDNIQTASLGVEEATEALRLARLRFQAGVGTQLEVINQETDLTRAQNRLLNAIIGYNRALSSLQRAVSNLPGNILSDYPL</sequence>
<dbReference type="PANTHER" id="PTHR30026:SF21">
    <property type="entry name" value="SLR1270 PROTEIN"/>
    <property type="match status" value="1"/>
</dbReference>
<feature type="region of interest" description="Disordered" evidence="9">
    <location>
        <begin position="163"/>
        <end position="248"/>
    </location>
</feature>
<evidence type="ECO:0000313" key="11">
    <source>
        <dbReference type="Proteomes" id="UP000184315"/>
    </source>
</evidence>
<name>A0A1J1LGK3_9CYAN</name>
<feature type="compositionally biased region" description="Pro residues" evidence="9">
    <location>
        <begin position="304"/>
        <end position="316"/>
    </location>
</feature>
<dbReference type="GO" id="GO:0009279">
    <property type="term" value="C:cell outer membrane"/>
    <property type="evidence" value="ECO:0007669"/>
    <property type="project" value="UniProtKB-SubCell"/>
</dbReference>
<dbReference type="InterPro" id="IPR003423">
    <property type="entry name" value="OMP_efflux"/>
</dbReference>
<evidence type="ECO:0000313" key="10">
    <source>
        <dbReference type="EMBL" id="CUR31701.1"/>
    </source>
</evidence>
<keyword evidence="11" id="KW-1185">Reference proteome</keyword>
<dbReference type="GO" id="GO:0015288">
    <property type="term" value="F:porin activity"/>
    <property type="evidence" value="ECO:0007669"/>
    <property type="project" value="TreeGrafter"/>
</dbReference>
<keyword evidence="6" id="KW-0472">Membrane</keyword>
<evidence type="ECO:0000256" key="8">
    <source>
        <dbReference type="SAM" id="Coils"/>
    </source>
</evidence>
<keyword evidence="5" id="KW-0812">Transmembrane</keyword>
<feature type="compositionally biased region" description="Low complexity" evidence="9">
    <location>
        <begin position="33"/>
        <end position="46"/>
    </location>
</feature>
<dbReference type="EMBL" id="CZDF01000132">
    <property type="protein sequence ID" value="CUR31701.1"/>
    <property type="molecule type" value="Genomic_DNA"/>
</dbReference>
<feature type="compositionally biased region" description="Polar residues" evidence="9">
    <location>
        <begin position="47"/>
        <end position="56"/>
    </location>
</feature>
<dbReference type="Gene3D" id="1.20.1600.10">
    <property type="entry name" value="Outer membrane efflux proteins (OEP)"/>
    <property type="match status" value="1"/>
</dbReference>
<gene>
    <name evidence="10" type="ORF">PL9214291292</name>
</gene>
<feature type="compositionally biased region" description="Polar residues" evidence="9">
    <location>
        <begin position="226"/>
        <end position="237"/>
    </location>
</feature>
<dbReference type="GO" id="GO:1990281">
    <property type="term" value="C:efflux pump complex"/>
    <property type="evidence" value="ECO:0007669"/>
    <property type="project" value="TreeGrafter"/>
</dbReference>
<evidence type="ECO:0000256" key="6">
    <source>
        <dbReference type="ARBA" id="ARBA00023136"/>
    </source>
</evidence>
<evidence type="ECO:0000256" key="7">
    <source>
        <dbReference type="ARBA" id="ARBA00023237"/>
    </source>
</evidence>
<protein>
    <recommendedName>
        <fullName evidence="12">Outer membrane efflux protein</fullName>
    </recommendedName>
</protein>
<feature type="compositionally biased region" description="Polar residues" evidence="9">
    <location>
        <begin position="96"/>
        <end position="109"/>
    </location>
</feature>
<dbReference type="STRING" id="671072.PL9214291292"/>
<keyword evidence="8" id="KW-0175">Coiled coil</keyword>
<organism evidence="10 11">
    <name type="scientific">Planktothrix tepida PCC 9214</name>
    <dbReference type="NCBI Taxonomy" id="671072"/>
    <lineage>
        <taxon>Bacteria</taxon>
        <taxon>Bacillati</taxon>
        <taxon>Cyanobacteriota</taxon>
        <taxon>Cyanophyceae</taxon>
        <taxon>Oscillatoriophycideae</taxon>
        <taxon>Oscillatoriales</taxon>
        <taxon>Microcoleaceae</taxon>
        <taxon>Planktothrix</taxon>
    </lineage>
</organism>
<feature type="region of interest" description="Disordered" evidence="9">
    <location>
        <begin position="263"/>
        <end position="335"/>
    </location>
</feature>
<evidence type="ECO:0000256" key="5">
    <source>
        <dbReference type="ARBA" id="ARBA00022692"/>
    </source>
</evidence>
<dbReference type="AlphaFoldDB" id="A0A1J1LGK3"/>
<evidence type="ECO:0000256" key="1">
    <source>
        <dbReference type="ARBA" id="ARBA00004442"/>
    </source>
</evidence>
<evidence type="ECO:0008006" key="12">
    <source>
        <dbReference type="Google" id="ProtNLM"/>
    </source>
</evidence>
<dbReference type="Pfam" id="PF02321">
    <property type="entry name" value="OEP"/>
    <property type="match status" value="2"/>
</dbReference>
<dbReference type="Proteomes" id="UP000184315">
    <property type="component" value="Unassembled WGS sequence"/>
</dbReference>
<evidence type="ECO:0000256" key="3">
    <source>
        <dbReference type="ARBA" id="ARBA00022448"/>
    </source>
</evidence>
<feature type="coiled-coil region" evidence="8">
    <location>
        <begin position="593"/>
        <end position="623"/>
    </location>
</feature>
<keyword evidence="7" id="KW-0998">Cell outer membrane</keyword>
<keyword evidence="4" id="KW-1134">Transmembrane beta strand</keyword>
<feature type="compositionally biased region" description="Low complexity" evidence="9">
    <location>
        <begin position="209"/>
        <end position="225"/>
    </location>
</feature>
<evidence type="ECO:0000256" key="4">
    <source>
        <dbReference type="ARBA" id="ARBA00022452"/>
    </source>
</evidence>
<reference evidence="11" key="1">
    <citation type="submission" date="2015-10" db="EMBL/GenBank/DDBJ databases">
        <authorList>
            <person name="Regsiter A."/>
            <person name="william w."/>
        </authorList>
    </citation>
    <scope>NUCLEOTIDE SEQUENCE [LARGE SCALE GENOMIC DNA]</scope>
</reference>
<dbReference type="OrthoDB" id="501974at2"/>
<feature type="region of interest" description="Disordered" evidence="9">
    <location>
        <begin position="27"/>
        <end position="127"/>
    </location>
</feature>
<feature type="compositionally biased region" description="Polar residues" evidence="9">
    <location>
        <begin position="286"/>
        <end position="295"/>
    </location>
</feature>
<evidence type="ECO:0000256" key="9">
    <source>
        <dbReference type="SAM" id="MobiDB-lite"/>
    </source>
</evidence>
<dbReference type="PANTHER" id="PTHR30026">
    <property type="entry name" value="OUTER MEMBRANE PROTEIN TOLC"/>
    <property type="match status" value="1"/>
</dbReference>
<dbReference type="RefSeq" id="WP_139295005.1">
    <property type="nucleotide sequence ID" value="NZ_LN889782.1"/>
</dbReference>
<comment type="similarity">
    <text evidence="2">Belongs to the outer membrane factor (OMF) (TC 1.B.17) family.</text>
</comment>
<dbReference type="GO" id="GO:0015562">
    <property type="term" value="F:efflux transmembrane transporter activity"/>
    <property type="evidence" value="ECO:0007669"/>
    <property type="project" value="InterPro"/>
</dbReference>
<comment type="subcellular location">
    <subcellularLocation>
        <location evidence="1">Cell outer membrane</location>
    </subcellularLocation>
</comment>
<feature type="compositionally biased region" description="Polar residues" evidence="9">
    <location>
        <begin position="180"/>
        <end position="208"/>
    </location>
</feature>
<proteinExistence type="inferred from homology"/>
<dbReference type="InterPro" id="IPR051906">
    <property type="entry name" value="TolC-like"/>
</dbReference>
<feature type="compositionally biased region" description="Polar residues" evidence="9">
    <location>
        <begin position="263"/>
        <end position="277"/>
    </location>
</feature>
<dbReference type="SUPFAM" id="SSF56954">
    <property type="entry name" value="Outer membrane efflux proteins (OEP)"/>
    <property type="match status" value="1"/>
</dbReference>
<keyword evidence="3" id="KW-0813">Transport</keyword>
<accession>A0A1J1LGK3</accession>